<dbReference type="Proteomes" id="UP001300692">
    <property type="component" value="Unassembled WGS sequence"/>
</dbReference>
<dbReference type="EMBL" id="JAOYOD010000001">
    <property type="protein sequence ID" value="MCV9388387.1"/>
    <property type="molecule type" value="Genomic_DNA"/>
</dbReference>
<gene>
    <name evidence="1" type="ORF">N7U62_17015</name>
</gene>
<reference evidence="1 2" key="1">
    <citation type="submission" date="2022-10" db="EMBL/GenBank/DDBJ databases">
        <title>Comparative genomics and taxonomic characterization of three novel marine species of genus Reichenbachiella exhibiting antioxidant and polysaccharide degradation activities.</title>
        <authorList>
            <person name="Muhammad N."/>
            <person name="Lee Y.-J."/>
            <person name="Ko J."/>
            <person name="Kim S.-G."/>
        </authorList>
    </citation>
    <scope>NUCLEOTIDE SEQUENCE [LARGE SCALE GENOMIC DNA]</scope>
    <source>
        <strain evidence="1 2">ABR2-5</strain>
    </source>
</reference>
<evidence type="ECO:0008006" key="3">
    <source>
        <dbReference type="Google" id="ProtNLM"/>
    </source>
</evidence>
<comment type="caution">
    <text evidence="1">The sequence shown here is derived from an EMBL/GenBank/DDBJ whole genome shotgun (WGS) entry which is preliminary data.</text>
</comment>
<evidence type="ECO:0000313" key="1">
    <source>
        <dbReference type="EMBL" id="MCV9388387.1"/>
    </source>
</evidence>
<protein>
    <recommendedName>
        <fullName evidence="3">DUF4468 domain-containing protein</fullName>
    </recommendedName>
</protein>
<keyword evidence="2" id="KW-1185">Reference proteome</keyword>
<evidence type="ECO:0000313" key="2">
    <source>
        <dbReference type="Proteomes" id="UP001300692"/>
    </source>
</evidence>
<sequence>MAKIIPIGIIATLFFIVSEKAFAQFIVPSDQQIFETKEITFYGFDFTQFELVDQKREGQDIKRFMYVWQDFLLKHIDEKRLSKVLEKEQVIFDFTPTLIANRKLLSIDLISIEELCPEVDSLQIQKSIGSYKLEKDDGIGFVMHPVCFHKANKTVTIFFTFFDISTKEVIWSERIESFNGNQYNRVVDWGIATHVAFMERYIEIYKSKMKNYEQIPN</sequence>
<name>A0ABT3CXQ3_9BACT</name>
<proteinExistence type="predicted"/>
<accession>A0ABT3CXQ3</accession>
<dbReference type="RefSeq" id="WP_264139252.1">
    <property type="nucleotide sequence ID" value="NZ_JAOYOD010000001.1"/>
</dbReference>
<organism evidence="1 2">
    <name type="scientific">Reichenbachiella ulvae</name>
    <dbReference type="NCBI Taxonomy" id="2980104"/>
    <lineage>
        <taxon>Bacteria</taxon>
        <taxon>Pseudomonadati</taxon>
        <taxon>Bacteroidota</taxon>
        <taxon>Cytophagia</taxon>
        <taxon>Cytophagales</taxon>
        <taxon>Reichenbachiellaceae</taxon>
        <taxon>Reichenbachiella</taxon>
    </lineage>
</organism>